<protein>
    <submittedName>
        <fullName evidence="2">Uncharacterized protein</fullName>
    </submittedName>
</protein>
<evidence type="ECO:0000256" key="1">
    <source>
        <dbReference type="SAM" id="MobiDB-lite"/>
    </source>
</evidence>
<proteinExistence type="predicted"/>
<dbReference type="Proteomes" id="UP000245698">
    <property type="component" value="Unassembled WGS sequence"/>
</dbReference>
<evidence type="ECO:0000313" key="2">
    <source>
        <dbReference type="EMBL" id="SJM29630.1"/>
    </source>
</evidence>
<reference evidence="3" key="1">
    <citation type="submission" date="2016-12" db="EMBL/GenBank/DDBJ databases">
        <authorList>
            <person name="Brunel B."/>
        </authorList>
    </citation>
    <scope>NUCLEOTIDE SEQUENCE [LARGE SCALE GENOMIC DNA]</scope>
</reference>
<name>A0A2P9AES9_9HYPH</name>
<gene>
    <name evidence="2" type="ORF">BQ8482_111560</name>
</gene>
<dbReference type="AlphaFoldDB" id="A0A2P9AES9"/>
<sequence>MVADVHLRSRRAVPEVTQSCARGHVKAVPEVTQKLCPRSRKYDNSDAMKSLRSHERTLKSPPCKA</sequence>
<organism evidence="2 3">
    <name type="scientific">Mesorhizobium delmotii</name>
    <dbReference type="NCBI Taxonomy" id="1631247"/>
    <lineage>
        <taxon>Bacteria</taxon>
        <taxon>Pseudomonadati</taxon>
        <taxon>Pseudomonadota</taxon>
        <taxon>Alphaproteobacteria</taxon>
        <taxon>Hyphomicrobiales</taxon>
        <taxon>Phyllobacteriaceae</taxon>
        <taxon>Mesorhizobium</taxon>
    </lineage>
</organism>
<accession>A0A2P9AES9</accession>
<keyword evidence="3" id="KW-1185">Reference proteome</keyword>
<evidence type="ECO:0000313" key="3">
    <source>
        <dbReference type="Proteomes" id="UP000245698"/>
    </source>
</evidence>
<feature type="region of interest" description="Disordered" evidence="1">
    <location>
        <begin position="39"/>
        <end position="65"/>
    </location>
</feature>
<dbReference type="EMBL" id="FUIG01000013">
    <property type="protein sequence ID" value="SJM29630.1"/>
    <property type="molecule type" value="Genomic_DNA"/>
</dbReference>